<name>A0AAN7K130_9MYRT</name>
<sequence length="336" mass="37187">MGEHVEGAKNEGERKDDGSLTVVLKMNMHCRGCAKKVRRAVRNFEGVEDVKADSSNSKLTVTGKVDPANIKLLVEEKTGMKVEILSPLPKKDAAAPSGNKKPTQEEKKPTEERKEEEKQPKQAIMVLKIKLHCDGCIQKIRKIITKIEGVDSLSIDKAKDLVTVTGKVDEKVLVPYLSERFRRGVVVVPPPTKKDDSGGKKEGKESRDGDNKDGKEGPSPAVAAAVEKKGGGGGKENSREVKAEEPKTEVRRFEHHGYYPSQTSYWYDQGQPSHYYSHGYAAEPNAYHGSYAAPPPPAYPHMVHEGYPYYPQYPVDPRLNTPDMFSDENPNACSVM</sequence>
<dbReference type="AlphaFoldDB" id="A0AAN7K130"/>
<dbReference type="PANTHER" id="PTHR46413">
    <property type="entry name" value="HEAVY METAL-ASSOCIATED ISOPRENYLATED PLANT PROTEIN 6"/>
    <property type="match status" value="1"/>
</dbReference>
<dbReference type="PROSITE" id="PS50846">
    <property type="entry name" value="HMA_2"/>
    <property type="match status" value="2"/>
</dbReference>
<protein>
    <recommendedName>
        <fullName evidence="2">HMA domain-containing protein</fullName>
    </recommendedName>
</protein>
<feature type="compositionally biased region" description="Basic and acidic residues" evidence="1">
    <location>
        <begin position="226"/>
        <end position="249"/>
    </location>
</feature>
<feature type="region of interest" description="Disordered" evidence="1">
    <location>
        <begin position="85"/>
        <end position="120"/>
    </location>
</feature>
<dbReference type="InterPro" id="IPR006121">
    <property type="entry name" value="HMA_dom"/>
</dbReference>
<dbReference type="SUPFAM" id="SSF55008">
    <property type="entry name" value="HMA, heavy metal-associated domain"/>
    <property type="match status" value="2"/>
</dbReference>
<reference evidence="3 4" key="1">
    <citation type="journal article" date="2023" name="Hortic Res">
        <title>Pangenome of water caltrop reveals structural variations and asymmetric subgenome divergence after allopolyploidization.</title>
        <authorList>
            <person name="Zhang X."/>
            <person name="Chen Y."/>
            <person name="Wang L."/>
            <person name="Yuan Y."/>
            <person name="Fang M."/>
            <person name="Shi L."/>
            <person name="Lu R."/>
            <person name="Comes H.P."/>
            <person name="Ma Y."/>
            <person name="Chen Y."/>
            <person name="Huang G."/>
            <person name="Zhou Y."/>
            <person name="Zheng Z."/>
            <person name="Qiu Y."/>
        </authorList>
    </citation>
    <scope>NUCLEOTIDE SEQUENCE [LARGE SCALE GENOMIC DNA]</scope>
    <source>
        <tissue evidence="3">Roots</tissue>
    </source>
</reference>
<evidence type="ECO:0000256" key="1">
    <source>
        <dbReference type="SAM" id="MobiDB-lite"/>
    </source>
</evidence>
<dbReference type="GO" id="GO:0046872">
    <property type="term" value="F:metal ion binding"/>
    <property type="evidence" value="ECO:0007669"/>
    <property type="project" value="InterPro"/>
</dbReference>
<dbReference type="InterPro" id="IPR044594">
    <property type="entry name" value="HIPP01/3/5/6"/>
</dbReference>
<organism evidence="3 4">
    <name type="scientific">Trapa incisa</name>
    <dbReference type="NCBI Taxonomy" id="236973"/>
    <lineage>
        <taxon>Eukaryota</taxon>
        <taxon>Viridiplantae</taxon>
        <taxon>Streptophyta</taxon>
        <taxon>Embryophyta</taxon>
        <taxon>Tracheophyta</taxon>
        <taxon>Spermatophyta</taxon>
        <taxon>Magnoliopsida</taxon>
        <taxon>eudicotyledons</taxon>
        <taxon>Gunneridae</taxon>
        <taxon>Pentapetalae</taxon>
        <taxon>rosids</taxon>
        <taxon>malvids</taxon>
        <taxon>Myrtales</taxon>
        <taxon>Lythraceae</taxon>
        <taxon>Trapa</taxon>
    </lineage>
</organism>
<comment type="caution">
    <text evidence="3">The sequence shown here is derived from an EMBL/GenBank/DDBJ whole genome shotgun (WGS) entry which is preliminary data.</text>
</comment>
<evidence type="ECO:0000259" key="2">
    <source>
        <dbReference type="PROSITE" id="PS50846"/>
    </source>
</evidence>
<dbReference type="Pfam" id="PF00403">
    <property type="entry name" value="HMA"/>
    <property type="match status" value="2"/>
</dbReference>
<keyword evidence="4" id="KW-1185">Reference proteome</keyword>
<dbReference type="CDD" id="cd00371">
    <property type="entry name" value="HMA"/>
    <property type="match status" value="2"/>
</dbReference>
<feature type="region of interest" description="Disordered" evidence="1">
    <location>
        <begin position="187"/>
        <end position="249"/>
    </location>
</feature>
<feature type="domain" description="HMA" evidence="2">
    <location>
        <begin position="19"/>
        <end position="85"/>
    </location>
</feature>
<proteinExistence type="predicted"/>
<dbReference type="InterPro" id="IPR036163">
    <property type="entry name" value="HMA_dom_sf"/>
</dbReference>
<dbReference type="Gene3D" id="3.30.70.100">
    <property type="match status" value="2"/>
</dbReference>
<feature type="compositionally biased region" description="Basic and acidic residues" evidence="1">
    <location>
        <begin position="192"/>
        <end position="216"/>
    </location>
</feature>
<evidence type="ECO:0000313" key="4">
    <source>
        <dbReference type="Proteomes" id="UP001345219"/>
    </source>
</evidence>
<feature type="compositionally biased region" description="Basic and acidic residues" evidence="1">
    <location>
        <begin position="102"/>
        <end position="120"/>
    </location>
</feature>
<evidence type="ECO:0000313" key="3">
    <source>
        <dbReference type="EMBL" id="KAK4755273.1"/>
    </source>
</evidence>
<dbReference type="PANTHER" id="PTHR46413:SF1">
    <property type="entry name" value="HEAVY METAL-ASSOCIATED ISOPRENYLATED PLANT PROTEIN 6"/>
    <property type="match status" value="1"/>
</dbReference>
<dbReference type="EMBL" id="JAXIOK010000014">
    <property type="protein sequence ID" value="KAK4755273.1"/>
    <property type="molecule type" value="Genomic_DNA"/>
</dbReference>
<feature type="domain" description="HMA" evidence="2">
    <location>
        <begin position="122"/>
        <end position="185"/>
    </location>
</feature>
<dbReference type="Proteomes" id="UP001345219">
    <property type="component" value="Chromosome 8"/>
</dbReference>
<accession>A0AAN7K130</accession>
<gene>
    <name evidence="3" type="ORF">SAY87_009030</name>
</gene>